<keyword evidence="2" id="KW-0564">Palmitate</keyword>
<dbReference type="GO" id="GO:0005886">
    <property type="term" value="C:plasma membrane"/>
    <property type="evidence" value="ECO:0007669"/>
    <property type="project" value="UniProtKB-SubCell"/>
</dbReference>
<accession>A0A9D2RIM2</accession>
<dbReference type="PANTHER" id="PTHR30203:SF33">
    <property type="entry name" value="BLR4455 PROTEIN"/>
    <property type="match status" value="1"/>
</dbReference>
<name>A0A9D2RIM2_9BACT</name>
<dbReference type="Gene3D" id="1.20.1600.10">
    <property type="entry name" value="Outer membrane efflux proteins (OEP)"/>
    <property type="match status" value="1"/>
</dbReference>
<comment type="caution">
    <text evidence="3">The sequence shown here is derived from an EMBL/GenBank/DDBJ whole genome shotgun (WGS) entry which is preliminary data.</text>
</comment>
<dbReference type="Gene3D" id="2.20.200.10">
    <property type="entry name" value="Outer membrane efflux proteins (OEP)"/>
    <property type="match status" value="1"/>
</dbReference>
<dbReference type="AlphaFoldDB" id="A0A9D2RIM2"/>
<dbReference type="NCBIfam" id="TIGR01845">
    <property type="entry name" value="outer_NodT"/>
    <property type="match status" value="1"/>
</dbReference>
<evidence type="ECO:0000256" key="1">
    <source>
        <dbReference type="ARBA" id="ARBA00007613"/>
    </source>
</evidence>
<dbReference type="Proteomes" id="UP000824259">
    <property type="component" value="Unassembled WGS sequence"/>
</dbReference>
<dbReference type="GO" id="GO:0015562">
    <property type="term" value="F:efflux transmembrane transporter activity"/>
    <property type="evidence" value="ECO:0007669"/>
    <property type="project" value="InterPro"/>
</dbReference>
<dbReference type="EMBL" id="DWYR01000019">
    <property type="protein sequence ID" value="HJA99230.1"/>
    <property type="molecule type" value="Genomic_DNA"/>
</dbReference>
<dbReference type="Pfam" id="PF02321">
    <property type="entry name" value="OEP"/>
    <property type="match status" value="2"/>
</dbReference>
<comment type="subcellular location">
    <subcellularLocation>
        <location evidence="2">Cell membrane</location>
        <topology evidence="2">Lipid-anchor</topology>
    </subcellularLocation>
</comment>
<keyword evidence="2" id="KW-1134">Transmembrane beta strand</keyword>
<gene>
    <name evidence="3" type="ORF">H9779_06505</name>
</gene>
<dbReference type="SUPFAM" id="SSF56954">
    <property type="entry name" value="Outer membrane efflux proteins (OEP)"/>
    <property type="match status" value="1"/>
</dbReference>
<reference evidence="3" key="2">
    <citation type="submission" date="2021-04" db="EMBL/GenBank/DDBJ databases">
        <authorList>
            <person name="Gilroy R."/>
        </authorList>
    </citation>
    <scope>NUCLEOTIDE SEQUENCE</scope>
    <source>
        <strain evidence="3">CHK169-11906</strain>
    </source>
</reference>
<organism evidence="3 4">
    <name type="scientific">Candidatus Alistipes avicola</name>
    <dbReference type="NCBI Taxonomy" id="2838432"/>
    <lineage>
        <taxon>Bacteria</taxon>
        <taxon>Pseudomonadati</taxon>
        <taxon>Bacteroidota</taxon>
        <taxon>Bacteroidia</taxon>
        <taxon>Bacteroidales</taxon>
        <taxon>Rikenellaceae</taxon>
        <taxon>Alistipes</taxon>
    </lineage>
</organism>
<sequence length="462" mass="52192">MKRIAIFISCILAAGIFSCSPVRQCKAPELDLPSTIAENRADSMTIADLEWWQFYGDSTLCYIIERTLANNRDILAAAARVDRMRELYRVSKAERLPNLKANILAENETNDYYQDKAVRDPQFDLTLSIGWELDLWGNLRWAKRKGGAEYTASVEDWRAMRMELVAEVASAYFQLVALDNELSIVRRTLATRSEGVYQAKLRFEGGLTSETVYQQAQVEYASTASLIPDLERKIEIMENGIALLMGEFPDWPVLRGSMDTEATTPETLPVGLPSELLQRRPDVRASEQRLRAAMAAAGMAYADRFPRLNFTLTGGWENDRMVGFFQSPFSYVAGTVAAPIFGFGRKKAKYKAALAAYDEARLAYEQKVLEVFKEANDAVITYRNVRKTAELKANLRDASRKYVLLAHLQYRAGSINYIDVLDAQRQYFDAQIGLSNAIRDEYLAMVQLYKALGGGWQTQSEE</sequence>
<keyword evidence="2" id="KW-0812">Transmembrane</keyword>
<keyword evidence="2" id="KW-0472">Membrane</keyword>
<proteinExistence type="inferred from homology"/>
<dbReference type="InterPro" id="IPR003423">
    <property type="entry name" value="OMP_efflux"/>
</dbReference>
<comment type="similarity">
    <text evidence="1 2">Belongs to the outer membrane factor (OMF) (TC 1.B.17) family.</text>
</comment>
<evidence type="ECO:0000256" key="2">
    <source>
        <dbReference type="RuleBase" id="RU362097"/>
    </source>
</evidence>
<keyword evidence="2" id="KW-0449">Lipoprotein</keyword>
<evidence type="ECO:0000313" key="3">
    <source>
        <dbReference type="EMBL" id="HJA99230.1"/>
    </source>
</evidence>
<dbReference type="InterPro" id="IPR010131">
    <property type="entry name" value="MdtP/NodT-like"/>
</dbReference>
<reference evidence="3" key="1">
    <citation type="journal article" date="2021" name="PeerJ">
        <title>Extensive microbial diversity within the chicken gut microbiome revealed by metagenomics and culture.</title>
        <authorList>
            <person name="Gilroy R."/>
            <person name="Ravi A."/>
            <person name="Getino M."/>
            <person name="Pursley I."/>
            <person name="Horton D.L."/>
            <person name="Alikhan N.F."/>
            <person name="Baker D."/>
            <person name="Gharbi K."/>
            <person name="Hall N."/>
            <person name="Watson M."/>
            <person name="Adriaenssens E.M."/>
            <person name="Foster-Nyarko E."/>
            <person name="Jarju S."/>
            <person name="Secka A."/>
            <person name="Antonio M."/>
            <person name="Oren A."/>
            <person name="Chaudhuri R.R."/>
            <person name="La Ragione R."/>
            <person name="Hildebrand F."/>
            <person name="Pallen M.J."/>
        </authorList>
    </citation>
    <scope>NUCLEOTIDE SEQUENCE</scope>
    <source>
        <strain evidence="3">CHK169-11906</strain>
    </source>
</reference>
<dbReference type="PANTHER" id="PTHR30203">
    <property type="entry name" value="OUTER MEMBRANE CATION EFFLUX PROTEIN"/>
    <property type="match status" value="1"/>
</dbReference>
<evidence type="ECO:0000313" key="4">
    <source>
        <dbReference type="Proteomes" id="UP000824259"/>
    </source>
</evidence>
<protein>
    <submittedName>
        <fullName evidence="3">Efflux transporter outer membrane subunit</fullName>
    </submittedName>
</protein>
<dbReference type="PROSITE" id="PS51257">
    <property type="entry name" value="PROKAR_LIPOPROTEIN"/>
    <property type="match status" value="1"/>
</dbReference>